<dbReference type="NCBIfam" id="NF004168">
    <property type="entry name" value="PRK05634.1"/>
    <property type="match status" value="1"/>
</dbReference>
<name>A0A345NP88_9MICO</name>
<dbReference type="Proteomes" id="UP000253790">
    <property type="component" value="Chromosome"/>
</dbReference>
<organism evidence="2 3">
    <name type="scientific">Ornithinimicrobium avium</name>
    <dbReference type="NCBI Taxonomy" id="2283195"/>
    <lineage>
        <taxon>Bacteria</taxon>
        <taxon>Bacillati</taxon>
        <taxon>Actinomycetota</taxon>
        <taxon>Actinomycetes</taxon>
        <taxon>Micrococcales</taxon>
        <taxon>Ornithinimicrobiaceae</taxon>
        <taxon>Ornithinimicrobium</taxon>
    </lineage>
</organism>
<dbReference type="GO" id="GO:0008477">
    <property type="term" value="F:purine nucleosidase activity"/>
    <property type="evidence" value="ECO:0007669"/>
    <property type="project" value="UniProtKB-EC"/>
</dbReference>
<proteinExistence type="predicted"/>
<gene>
    <name evidence="2" type="ORF">DV701_12615</name>
</gene>
<keyword evidence="2" id="KW-0378">Hydrolase</keyword>
<accession>A0A345NP88</accession>
<dbReference type="InterPro" id="IPR035994">
    <property type="entry name" value="Nucleoside_phosphorylase_sf"/>
</dbReference>
<protein>
    <submittedName>
        <fullName evidence="2">Nucleosidase</fullName>
        <ecNumber evidence="2">3.2.2.1</ecNumber>
    </submittedName>
</protein>
<dbReference type="InterPro" id="IPR000845">
    <property type="entry name" value="Nucleoside_phosphorylase_d"/>
</dbReference>
<keyword evidence="3" id="KW-1185">Reference proteome</keyword>
<dbReference type="RefSeq" id="WP_114928727.1">
    <property type="nucleotide sequence ID" value="NZ_CP031229.1"/>
</dbReference>
<dbReference type="AlphaFoldDB" id="A0A345NP88"/>
<dbReference type="Gene3D" id="3.40.50.1580">
    <property type="entry name" value="Nucleoside phosphorylase domain"/>
    <property type="match status" value="1"/>
</dbReference>
<dbReference type="OrthoDB" id="3852236at2"/>
<dbReference type="KEGG" id="orn:DV701_12615"/>
<dbReference type="EC" id="3.2.2.1" evidence="2"/>
<dbReference type="EMBL" id="CP031229">
    <property type="protein sequence ID" value="AXH96846.1"/>
    <property type="molecule type" value="Genomic_DNA"/>
</dbReference>
<reference evidence="2 3" key="1">
    <citation type="submission" date="2018-07" db="EMBL/GenBank/DDBJ databases">
        <title>Complete genome sequencing of Ornithinimicrobium sp. AMA3305.</title>
        <authorList>
            <person name="Bae J.-W."/>
        </authorList>
    </citation>
    <scope>NUCLEOTIDE SEQUENCE [LARGE SCALE GENOMIC DNA]</scope>
    <source>
        <strain evidence="2 3">AMA3305</strain>
    </source>
</reference>
<dbReference type="SUPFAM" id="SSF53167">
    <property type="entry name" value="Purine and uridine phosphorylases"/>
    <property type="match status" value="1"/>
</dbReference>
<keyword evidence="2" id="KW-0326">Glycosidase</keyword>
<evidence type="ECO:0000259" key="1">
    <source>
        <dbReference type="Pfam" id="PF01048"/>
    </source>
</evidence>
<evidence type="ECO:0000313" key="3">
    <source>
        <dbReference type="Proteomes" id="UP000253790"/>
    </source>
</evidence>
<sequence length="183" mass="19071">MSRYLVVCAPRPEAAYAPPHLPVVLTGLGKTAAAVATTRALLGTDREGLTVLNVGTAGALRPDRDGLFLPSRVLNHDINAEVVRSLGADPREQLEIPGGDGTVLATGDLFVTDPGVRDRLAARADLVDMEGYAVAFACAALGVPVRLVKHVSDAADAGAMDWPDLVDASARALGTWLEEHAAD</sequence>
<dbReference type="Pfam" id="PF01048">
    <property type="entry name" value="PNP_UDP_1"/>
    <property type="match status" value="1"/>
</dbReference>
<feature type="domain" description="Nucleoside phosphorylase" evidence="1">
    <location>
        <begin position="23"/>
        <end position="159"/>
    </location>
</feature>
<dbReference type="GO" id="GO:0009116">
    <property type="term" value="P:nucleoside metabolic process"/>
    <property type="evidence" value="ECO:0007669"/>
    <property type="project" value="InterPro"/>
</dbReference>
<evidence type="ECO:0000313" key="2">
    <source>
        <dbReference type="EMBL" id="AXH96846.1"/>
    </source>
</evidence>